<evidence type="ECO:0000256" key="2">
    <source>
        <dbReference type="SAM" id="Phobius"/>
    </source>
</evidence>
<keyword evidence="4" id="KW-1185">Reference proteome</keyword>
<evidence type="ECO:0008006" key="5">
    <source>
        <dbReference type="Google" id="ProtNLM"/>
    </source>
</evidence>
<accession>A0ABP8B2V4</accession>
<comment type="caution">
    <text evidence="3">The sequence shown here is derived from an EMBL/GenBank/DDBJ whole genome shotgun (WGS) entry which is preliminary data.</text>
</comment>
<evidence type="ECO:0000313" key="3">
    <source>
        <dbReference type="EMBL" id="GAA4196025.1"/>
    </source>
</evidence>
<keyword evidence="2" id="KW-0812">Transmembrane</keyword>
<reference evidence="4" key="1">
    <citation type="journal article" date="2019" name="Int. J. Syst. Evol. Microbiol.">
        <title>The Global Catalogue of Microorganisms (GCM) 10K type strain sequencing project: providing services to taxonomists for standard genome sequencing and annotation.</title>
        <authorList>
            <consortium name="The Broad Institute Genomics Platform"/>
            <consortium name="The Broad Institute Genome Sequencing Center for Infectious Disease"/>
            <person name="Wu L."/>
            <person name="Ma J."/>
        </authorList>
    </citation>
    <scope>NUCLEOTIDE SEQUENCE [LARGE SCALE GENOMIC DNA]</scope>
    <source>
        <strain evidence="4">JCM 17388</strain>
    </source>
</reference>
<organism evidence="3 4">
    <name type="scientific">Streptosporangium oxazolinicum</name>
    <dbReference type="NCBI Taxonomy" id="909287"/>
    <lineage>
        <taxon>Bacteria</taxon>
        <taxon>Bacillati</taxon>
        <taxon>Actinomycetota</taxon>
        <taxon>Actinomycetes</taxon>
        <taxon>Streptosporangiales</taxon>
        <taxon>Streptosporangiaceae</taxon>
        <taxon>Streptosporangium</taxon>
    </lineage>
</organism>
<keyword evidence="2" id="KW-1133">Transmembrane helix</keyword>
<dbReference type="Proteomes" id="UP001501251">
    <property type="component" value="Unassembled WGS sequence"/>
</dbReference>
<protein>
    <recommendedName>
        <fullName evidence="5">DUF1772 domain-containing protein</fullName>
    </recommendedName>
</protein>
<name>A0ABP8B2V4_9ACTN</name>
<feature type="transmembrane region" description="Helical" evidence="2">
    <location>
        <begin position="102"/>
        <end position="121"/>
    </location>
</feature>
<proteinExistence type="predicted"/>
<feature type="transmembrane region" description="Helical" evidence="2">
    <location>
        <begin position="74"/>
        <end position="95"/>
    </location>
</feature>
<keyword evidence="2" id="KW-0472">Membrane</keyword>
<dbReference type="EMBL" id="BAABAQ010000007">
    <property type="protein sequence ID" value="GAA4196025.1"/>
    <property type="molecule type" value="Genomic_DNA"/>
</dbReference>
<evidence type="ECO:0000313" key="4">
    <source>
        <dbReference type="Proteomes" id="UP001501251"/>
    </source>
</evidence>
<evidence type="ECO:0000256" key="1">
    <source>
        <dbReference type="SAM" id="MobiDB-lite"/>
    </source>
</evidence>
<feature type="region of interest" description="Disordered" evidence="1">
    <location>
        <begin position="176"/>
        <end position="195"/>
    </location>
</feature>
<feature type="transmembrane region" description="Helical" evidence="2">
    <location>
        <begin position="21"/>
        <end position="40"/>
    </location>
</feature>
<sequence length="195" mass="20963">MRVSAGRDTVRMRNRSSKRVVRSRAVWATAARLGQVHWFFGNVYEAMVDMPQLLADARSDRAPELLGAGSPLRYYLPVAPVTLAATAATLVGGWRSGGDRRAVIAAAAGTVSATALTAYLVRTVNLPLLRGDEPLGEAEVRGLVRTWHRGNLARLLALAVAMWALGHGARGEVAGENRLPRVHTKPGVRTSPPSR</sequence>
<gene>
    <name evidence="3" type="ORF">GCM10022252_42750</name>
</gene>